<evidence type="ECO:0000256" key="5">
    <source>
        <dbReference type="ARBA" id="ARBA00022723"/>
    </source>
</evidence>
<dbReference type="InterPro" id="IPR050415">
    <property type="entry name" value="MRET"/>
</dbReference>
<dbReference type="SUPFAM" id="SSF63380">
    <property type="entry name" value="Riboflavin synthase domain-like"/>
    <property type="match status" value="1"/>
</dbReference>
<dbReference type="Proteomes" id="UP000292627">
    <property type="component" value="Unassembled WGS sequence"/>
</dbReference>
<evidence type="ECO:0000313" key="12">
    <source>
        <dbReference type="Proteomes" id="UP000292627"/>
    </source>
</evidence>
<dbReference type="PROSITE" id="PS51085">
    <property type="entry name" value="2FE2S_FER_2"/>
    <property type="match status" value="1"/>
</dbReference>
<evidence type="ECO:0000259" key="9">
    <source>
        <dbReference type="PROSITE" id="PS51085"/>
    </source>
</evidence>
<feature type="domain" description="2Fe-2S ferredoxin-type" evidence="9">
    <location>
        <begin position="236"/>
        <end position="321"/>
    </location>
</feature>
<dbReference type="Gene3D" id="3.10.20.30">
    <property type="match status" value="1"/>
</dbReference>
<keyword evidence="8" id="KW-0411">Iron-sulfur</keyword>
<dbReference type="InterPro" id="IPR001041">
    <property type="entry name" value="2Fe-2S_ferredoxin-type"/>
</dbReference>
<comment type="caution">
    <text evidence="11">The sequence shown here is derived from an EMBL/GenBank/DDBJ whole genome shotgun (WGS) entry which is preliminary data.</text>
</comment>
<keyword evidence="3" id="KW-0288">FMN</keyword>
<evidence type="ECO:0000256" key="2">
    <source>
        <dbReference type="ARBA" id="ARBA00022630"/>
    </source>
</evidence>
<dbReference type="Pfam" id="PF22290">
    <property type="entry name" value="DmmA-like_N"/>
    <property type="match status" value="1"/>
</dbReference>
<dbReference type="Gene3D" id="2.40.30.10">
    <property type="entry name" value="Translation factors"/>
    <property type="match status" value="1"/>
</dbReference>
<dbReference type="CDD" id="cd00207">
    <property type="entry name" value="fer2"/>
    <property type="match status" value="1"/>
</dbReference>
<comment type="cofactor">
    <cofactor evidence="1">
        <name>FMN</name>
        <dbReference type="ChEBI" id="CHEBI:58210"/>
    </cofactor>
</comment>
<dbReference type="GO" id="GO:0046872">
    <property type="term" value="F:metal ion binding"/>
    <property type="evidence" value="ECO:0007669"/>
    <property type="project" value="UniProtKB-KW"/>
</dbReference>
<dbReference type="GO" id="GO:0016491">
    <property type="term" value="F:oxidoreductase activity"/>
    <property type="evidence" value="ECO:0007669"/>
    <property type="project" value="UniProtKB-KW"/>
</dbReference>
<dbReference type="PRINTS" id="PR00409">
    <property type="entry name" value="PHDIOXRDTASE"/>
</dbReference>
<feature type="domain" description="FAD-binding FR-type" evidence="10">
    <location>
        <begin position="1"/>
        <end position="103"/>
    </location>
</feature>
<dbReference type="Pfam" id="PF00111">
    <property type="entry name" value="Fer2"/>
    <property type="match status" value="1"/>
</dbReference>
<organism evidence="11 12">
    <name type="scientific">Pseudoxanthomonas winnipegensis</name>
    <dbReference type="NCBI Taxonomy" id="2480810"/>
    <lineage>
        <taxon>Bacteria</taxon>
        <taxon>Pseudomonadati</taxon>
        <taxon>Pseudomonadota</taxon>
        <taxon>Gammaproteobacteria</taxon>
        <taxon>Lysobacterales</taxon>
        <taxon>Lysobacteraceae</taxon>
        <taxon>Pseudoxanthomonas</taxon>
    </lineage>
</organism>
<gene>
    <name evidence="11" type="ORF">EA660_16285</name>
</gene>
<evidence type="ECO:0000256" key="8">
    <source>
        <dbReference type="ARBA" id="ARBA00023014"/>
    </source>
</evidence>
<evidence type="ECO:0000259" key="10">
    <source>
        <dbReference type="PROSITE" id="PS51384"/>
    </source>
</evidence>
<dbReference type="InterPro" id="IPR017938">
    <property type="entry name" value="Riboflavin_synthase-like_b-brl"/>
</dbReference>
<keyword evidence="5" id="KW-0479">Metal-binding</keyword>
<dbReference type="Gene3D" id="3.40.50.80">
    <property type="entry name" value="Nucleotide-binding domain of ferredoxin-NADP reductase (FNR) module"/>
    <property type="match status" value="1"/>
</dbReference>
<evidence type="ECO:0000256" key="6">
    <source>
        <dbReference type="ARBA" id="ARBA00023002"/>
    </source>
</evidence>
<dbReference type="InterPro" id="IPR006058">
    <property type="entry name" value="2Fe2S_fd_BS"/>
</dbReference>
<dbReference type="GO" id="GO:0051537">
    <property type="term" value="F:2 iron, 2 sulfur cluster binding"/>
    <property type="evidence" value="ECO:0007669"/>
    <property type="project" value="UniProtKB-KW"/>
</dbReference>
<keyword evidence="4" id="KW-0001">2Fe-2S</keyword>
<dbReference type="InterPro" id="IPR039261">
    <property type="entry name" value="FNR_nucleotide-bd"/>
</dbReference>
<dbReference type="EMBL" id="SHMC01000007">
    <property type="protein sequence ID" value="TAA21912.1"/>
    <property type="molecule type" value="Genomic_DNA"/>
</dbReference>
<dbReference type="SUPFAM" id="SSF52343">
    <property type="entry name" value="Ferredoxin reductase-like, C-terminal NADP-linked domain"/>
    <property type="match status" value="1"/>
</dbReference>
<sequence>MDTIEVVIDAMSRQGAGNLAVELVRADGQALPAFEAGAHVDVHLPGGLVRQYSIASTPADTSRYVLCVRREAASRGGSASVHERLRVGQALSISAPRNLFALRAGSHHVLVAGGIGITPLLAMAHQLQAGGASFELHYYVRSRGEIAFLRQLQGEFGDRAHLHSAEEGRDARQVLPAALDAAGEDHQLYLCGPGAFMARLCEAALARGWDAARIHSEAFAPVAPLASAEAGADTAFEVALASSGQVFTVAPERTIAAVLAEAGVPVSLSCEMGMCGACLTDVVEGIPDHRDTVQSEAEKASNRQVTLCCSRSRSPRLTLAL</sequence>
<keyword evidence="7" id="KW-0408">Iron</keyword>
<evidence type="ECO:0000256" key="4">
    <source>
        <dbReference type="ARBA" id="ARBA00022714"/>
    </source>
</evidence>
<dbReference type="InterPro" id="IPR012675">
    <property type="entry name" value="Beta-grasp_dom_sf"/>
</dbReference>
<dbReference type="PROSITE" id="PS00197">
    <property type="entry name" value="2FE2S_FER_1"/>
    <property type="match status" value="1"/>
</dbReference>
<name>A0A4Q8L5X9_9GAMM</name>
<dbReference type="RefSeq" id="WP_130552515.1">
    <property type="nucleotide sequence ID" value="NZ_SHMC01000007.1"/>
</dbReference>
<evidence type="ECO:0000256" key="7">
    <source>
        <dbReference type="ARBA" id="ARBA00023004"/>
    </source>
</evidence>
<dbReference type="PROSITE" id="PS51384">
    <property type="entry name" value="FAD_FR"/>
    <property type="match status" value="1"/>
</dbReference>
<dbReference type="PANTHER" id="PTHR47354">
    <property type="entry name" value="NADH OXIDOREDUCTASE HCR"/>
    <property type="match status" value="1"/>
</dbReference>
<evidence type="ECO:0000313" key="11">
    <source>
        <dbReference type="EMBL" id="TAA21912.1"/>
    </source>
</evidence>
<accession>A0A4Q8L5X9</accession>
<dbReference type="InterPro" id="IPR036010">
    <property type="entry name" value="2Fe-2S_ferredoxin-like_sf"/>
</dbReference>
<evidence type="ECO:0000256" key="3">
    <source>
        <dbReference type="ARBA" id="ARBA00022643"/>
    </source>
</evidence>
<reference evidence="11 12" key="1">
    <citation type="submission" date="2019-02" db="EMBL/GenBank/DDBJ databases">
        <title>WGS of Pseudoxanthomonas species novum from clinical isolates.</title>
        <authorList>
            <person name="Bernier A.-M."/>
            <person name="Bernard K."/>
            <person name="Vachon A."/>
        </authorList>
    </citation>
    <scope>NUCLEOTIDE SEQUENCE [LARGE SCALE GENOMIC DNA]</scope>
    <source>
        <strain evidence="11 12">NML171200</strain>
    </source>
</reference>
<protein>
    <submittedName>
        <fullName evidence="11">Oxidoreductase</fullName>
    </submittedName>
</protein>
<dbReference type="InterPro" id="IPR054582">
    <property type="entry name" value="DmmA-like_N"/>
</dbReference>
<dbReference type="SUPFAM" id="SSF54292">
    <property type="entry name" value="2Fe-2S ferredoxin-like"/>
    <property type="match status" value="1"/>
</dbReference>
<dbReference type="PANTHER" id="PTHR47354:SF1">
    <property type="entry name" value="CARNITINE MONOOXYGENASE REDUCTASE SUBUNIT"/>
    <property type="match status" value="1"/>
</dbReference>
<proteinExistence type="predicted"/>
<keyword evidence="6" id="KW-0560">Oxidoreductase</keyword>
<dbReference type="InterPro" id="IPR017927">
    <property type="entry name" value="FAD-bd_FR_type"/>
</dbReference>
<dbReference type="OrthoDB" id="9796486at2"/>
<keyword evidence="2" id="KW-0285">Flavoprotein</keyword>
<evidence type="ECO:0000256" key="1">
    <source>
        <dbReference type="ARBA" id="ARBA00001917"/>
    </source>
</evidence>
<dbReference type="CDD" id="cd06185">
    <property type="entry name" value="PDR_like"/>
    <property type="match status" value="1"/>
</dbReference>
<dbReference type="AlphaFoldDB" id="A0A4Q8L5X9"/>